<feature type="transmembrane region" description="Helical" evidence="5">
    <location>
        <begin position="452"/>
        <end position="474"/>
    </location>
</feature>
<evidence type="ECO:0000313" key="7">
    <source>
        <dbReference type="Proteomes" id="UP000085678"/>
    </source>
</evidence>
<dbReference type="GeneID" id="106158499"/>
<dbReference type="CDD" id="cd17317">
    <property type="entry name" value="MFS_SLC22"/>
    <property type="match status" value="1"/>
</dbReference>
<reference evidence="8" key="1">
    <citation type="submission" date="2025-08" db="UniProtKB">
        <authorList>
            <consortium name="RefSeq"/>
        </authorList>
    </citation>
    <scope>IDENTIFICATION</scope>
    <source>
        <tissue evidence="8">Gonads</tissue>
    </source>
</reference>
<proteinExistence type="predicted"/>
<gene>
    <name evidence="8" type="primary">LOC106158499</name>
</gene>
<feature type="transmembrane region" description="Helical" evidence="5">
    <location>
        <begin position="158"/>
        <end position="175"/>
    </location>
</feature>
<feature type="transmembrane region" description="Helical" evidence="5">
    <location>
        <begin position="127"/>
        <end position="146"/>
    </location>
</feature>
<dbReference type="InterPro" id="IPR036259">
    <property type="entry name" value="MFS_trans_sf"/>
</dbReference>
<feature type="transmembrane region" description="Helical" evidence="5">
    <location>
        <begin position="242"/>
        <end position="261"/>
    </location>
</feature>
<keyword evidence="4 5" id="KW-0472">Membrane</keyword>
<feature type="transmembrane region" description="Helical" evidence="5">
    <location>
        <begin position="358"/>
        <end position="383"/>
    </location>
</feature>
<dbReference type="RefSeq" id="XP_013389973.1">
    <property type="nucleotide sequence ID" value="XM_013534519.1"/>
</dbReference>
<dbReference type="Gene3D" id="1.20.1250.20">
    <property type="entry name" value="MFS general substrate transporter like domains"/>
    <property type="match status" value="1"/>
</dbReference>
<evidence type="ECO:0000256" key="5">
    <source>
        <dbReference type="SAM" id="Phobius"/>
    </source>
</evidence>
<dbReference type="PROSITE" id="PS50850">
    <property type="entry name" value="MFS"/>
    <property type="match status" value="1"/>
</dbReference>
<feature type="transmembrane region" description="Helical" evidence="5">
    <location>
        <begin position="215"/>
        <end position="236"/>
    </location>
</feature>
<evidence type="ECO:0000256" key="3">
    <source>
        <dbReference type="ARBA" id="ARBA00022989"/>
    </source>
</evidence>
<evidence type="ECO:0000313" key="8">
    <source>
        <dbReference type="RefSeq" id="XP_013389973.1"/>
    </source>
</evidence>
<evidence type="ECO:0000256" key="4">
    <source>
        <dbReference type="ARBA" id="ARBA00023136"/>
    </source>
</evidence>
<comment type="subcellular location">
    <subcellularLocation>
        <location evidence="1">Membrane</location>
        <topology evidence="1">Multi-pass membrane protein</topology>
    </subcellularLocation>
</comment>
<feature type="transmembrane region" description="Helical" evidence="5">
    <location>
        <begin position="417"/>
        <end position="440"/>
    </location>
</feature>
<feature type="transmembrane region" description="Helical" evidence="5">
    <location>
        <begin position="181"/>
        <end position="203"/>
    </location>
</feature>
<sequence length="537" mass="59504">MSGKFQEVLEKVGGIGRRQLAIFAAINLTDFVTAWTIMLPVFTGMIPHWTCPVTGHNLNLTNSTNRINGTSTVGIYNITMADGNSSLVQRDVCQKNATFGICDGIQYVSDFTSVVTEWNLICDLDEISDLITTIQMIGIVFGAFLISHLADMFGRKKVWISVVTLNSMVGFANAFSPYWEMFAAMRFFNGMASGGLLILSFIWPLEFIGTKYRSICGAVSFWQIGTMCLALLAYFVRDWRTLVMVTSLFPGVLFWILYRFLPESPRWLAMNNRLEEAMAILEAIAKTNKKPLPDKDVLQKAVEEDKNIEEKLKKYNFSDLFRTPTSTLHTLVLMFVWFVCTSSYYGLSLNVKHMPGDIYVTTVLLGLVEWPAVLSTTCLNNVIGRRPTMFGYNLIGSLAMLSVIIVHLSGQMESQEILITVLALVGKMGISSAWAVAYLYTAELFPTVVRSIGCGAASIAGRIGGVVAPQFVYLAKVTPVLPFILFSSLGLAAAFTGLLLPETRSKGLSDALPEWSWCGRNRTTGDDDRDDITRHQG</sequence>
<dbReference type="AlphaFoldDB" id="A0A1S3HVC3"/>
<protein>
    <submittedName>
        <fullName evidence="8">Solute carrier family 22 member 15-like isoform X1</fullName>
    </submittedName>
</protein>
<feature type="transmembrane region" description="Helical" evidence="5">
    <location>
        <begin position="328"/>
        <end position="346"/>
    </location>
</feature>
<dbReference type="Pfam" id="PF00083">
    <property type="entry name" value="Sugar_tr"/>
    <property type="match status" value="1"/>
</dbReference>
<feature type="transmembrane region" description="Helical" evidence="5">
    <location>
        <begin position="480"/>
        <end position="500"/>
    </location>
</feature>
<evidence type="ECO:0000259" key="6">
    <source>
        <dbReference type="PROSITE" id="PS50850"/>
    </source>
</evidence>
<feature type="transmembrane region" description="Helical" evidence="5">
    <location>
        <begin position="390"/>
        <end position="411"/>
    </location>
</feature>
<keyword evidence="2 5" id="KW-0812">Transmembrane</keyword>
<dbReference type="GO" id="GO:0016020">
    <property type="term" value="C:membrane"/>
    <property type="evidence" value="ECO:0007669"/>
    <property type="project" value="UniProtKB-SubCell"/>
</dbReference>
<keyword evidence="3 5" id="KW-1133">Transmembrane helix</keyword>
<dbReference type="InterPro" id="IPR005828">
    <property type="entry name" value="MFS_sugar_transport-like"/>
</dbReference>
<organism evidence="7 8">
    <name type="scientific">Lingula anatina</name>
    <name type="common">Brachiopod</name>
    <name type="synonym">Lingula unguis</name>
    <dbReference type="NCBI Taxonomy" id="7574"/>
    <lineage>
        <taxon>Eukaryota</taxon>
        <taxon>Metazoa</taxon>
        <taxon>Spiralia</taxon>
        <taxon>Lophotrochozoa</taxon>
        <taxon>Brachiopoda</taxon>
        <taxon>Linguliformea</taxon>
        <taxon>Lingulata</taxon>
        <taxon>Lingulida</taxon>
        <taxon>Linguloidea</taxon>
        <taxon>Lingulidae</taxon>
        <taxon>Lingula</taxon>
    </lineage>
</organism>
<name>A0A1S3HVC3_LINAN</name>
<dbReference type="KEGG" id="lak:106158499"/>
<feature type="transmembrane region" description="Helical" evidence="5">
    <location>
        <begin position="20"/>
        <end position="42"/>
    </location>
</feature>
<keyword evidence="7" id="KW-1185">Reference proteome</keyword>
<dbReference type="SUPFAM" id="SSF103473">
    <property type="entry name" value="MFS general substrate transporter"/>
    <property type="match status" value="1"/>
</dbReference>
<dbReference type="Proteomes" id="UP000085678">
    <property type="component" value="Unplaced"/>
</dbReference>
<accession>A0A1S3HVC3</accession>
<dbReference type="PANTHER" id="PTHR24064">
    <property type="entry name" value="SOLUTE CARRIER FAMILY 22 MEMBER"/>
    <property type="match status" value="1"/>
</dbReference>
<evidence type="ECO:0000256" key="2">
    <source>
        <dbReference type="ARBA" id="ARBA00022692"/>
    </source>
</evidence>
<dbReference type="OrthoDB" id="3936150at2759"/>
<dbReference type="GO" id="GO:0022857">
    <property type="term" value="F:transmembrane transporter activity"/>
    <property type="evidence" value="ECO:0007669"/>
    <property type="project" value="InterPro"/>
</dbReference>
<evidence type="ECO:0000256" key="1">
    <source>
        <dbReference type="ARBA" id="ARBA00004141"/>
    </source>
</evidence>
<feature type="domain" description="Major facilitator superfamily (MFS) profile" evidence="6">
    <location>
        <begin position="70"/>
        <end position="505"/>
    </location>
</feature>
<dbReference type="InterPro" id="IPR020846">
    <property type="entry name" value="MFS_dom"/>
</dbReference>